<dbReference type="OrthoDB" id="676979at2759"/>
<evidence type="ECO:0000313" key="6">
    <source>
        <dbReference type="EMBL" id="KAF2863380.1"/>
    </source>
</evidence>
<evidence type="ECO:0000313" key="7">
    <source>
        <dbReference type="Proteomes" id="UP000799421"/>
    </source>
</evidence>
<sequence>MDSEEGRVFVKNLACLVRHYERALANAIQWPHSKQSTSVRELDAVKLVLTPHHLFYLLTKFEEVLGVDVGPMNVRLEHLSNRDIPSNYVSFRGHAPTSRGKSNHAGSIQSTASSLRSVTSRVLSVWHSLTETTRLARREKRKLQFREDIKYLYSCFTKLPALKLAPDHGAPLIPEYEAYPFDTAVPLVVFKNLSVLEISDLDFRQFYGWHRLADQLRSLTLRRSRVDDAMDVLHDVVLDDMERRRKRAAKAPVLAVPSISTSHWPSVFSPKARQLALERSYSTPCSPLLDSRGGSLDNISPMAKKISSEGCATAGSRNPSPIRPFSSRLESIDVTRQRRSHALSVRRLSGSSGSSRVDLLSRHSSSDLSAICLSPSKWSLLKRLSLADNGLTSLTVESLRNVADSLQSLDLSENLFAEIPEALSSLTSLRELNLSECMITSLTTLAQHPLPAVTALDLHSNRLPSLTGVERLQTLQRIDLGDNKLYDPTELRRLTHAPELMDVHVNKNPFTRTYRNYRVAIFNEFRDTPGFTSDISIDSQGPTFYEKKKLHDQAIGPALKPARSRHEAKESVAEPEHTITMPVVSAKQGHRRASSDPGLLATPQKPKMRRRRLVELEMHETGSYSHDGQPLLPPSTPVGRKLGATESTPFHTAPTFDASPVLRIYPEMTEAPSPTPAPRASTSASMDMSSVPALFGEE</sequence>
<keyword evidence="2" id="KW-0963">Cytoplasm</keyword>
<dbReference type="Gene3D" id="3.80.10.10">
    <property type="entry name" value="Ribonuclease Inhibitor"/>
    <property type="match status" value="2"/>
</dbReference>
<dbReference type="PANTHER" id="PTHR15454:SF69">
    <property type="entry name" value="SERINE_THREONINE-PROTEIN KINASE 11-INTERACTING PROTEIN"/>
    <property type="match status" value="1"/>
</dbReference>
<dbReference type="InterPro" id="IPR032675">
    <property type="entry name" value="LRR_dom_sf"/>
</dbReference>
<accession>A0A6A7C7H1</accession>
<dbReference type="GO" id="GO:0005737">
    <property type="term" value="C:cytoplasm"/>
    <property type="evidence" value="ECO:0007669"/>
    <property type="project" value="UniProtKB-SubCell"/>
</dbReference>
<keyword evidence="7" id="KW-1185">Reference proteome</keyword>
<proteinExistence type="predicted"/>
<dbReference type="SMART" id="SM00369">
    <property type="entry name" value="LRR_TYP"/>
    <property type="match status" value="4"/>
</dbReference>
<dbReference type="PANTHER" id="PTHR15454">
    <property type="entry name" value="NISCHARIN RELATED"/>
    <property type="match status" value="1"/>
</dbReference>
<dbReference type="SUPFAM" id="SSF52058">
    <property type="entry name" value="L domain-like"/>
    <property type="match status" value="1"/>
</dbReference>
<feature type="region of interest" description="Disordered" evidence="5">
    <location>
        <begin position="666"/>
        <end position="698"/>
    </location>
</feature>
<evidence type="ECO:0000256" key="2">
    <source>
        <dbReference type="ARBA" id="ARBA00022490"/>
    </source>
</evidence>
<dbReference type="EMBL" id="MU005961">
    <property type="protein sequence ID" value="KAF2863380.1"/>
    <property type="molecule type" value="Genomic_DNA"/>
</dbReference>
<protein>
    <recommendedName>
        <fullName evidence="8">L domain-like protein</fullName>
    </recommendedName>
</protein>
<name>A0A6A7C7H1_9PEZI</name>
<gene>
    <name evidence="6" type="ORF">K470DRAFT_262133</name>
</gene>
<evidence type="ECO:0000256" key="5">
    <source>
        <dbReference type="SAM" id="MobiDB-lite"/>
    </source>
</evidence>
<reference evidence="6" key="1">
    <citation type="journal article" date="2020" name="Stud. Mycol.">
        <title>101 Dothideomycetes genomes: a test case for predicting lifestyles and emergence of pathogens.</title>
        <authorList>
            <person name="Haridas S."/>
            <person name="Albert R."/>
            <person name="Binder M."/>
            <person name="Bloem J."/>
            <person name="Labutti K."/>
            <person name="Salamov A."/>
            <person name="Andreopoulos B."/>
            <person name="Baker S."/>
            <person name="Barry K."/>
            <person name="Bills G."/>
            <person name="Bluhm B."/>
            <person name="Cannon C."/>
            <person name="Castanera R."/>
            <person name="Culley D."/>
            <person name="Daum C."/>
            <person name="Ezra D."/>
            <person name="Gonzalez J."/>
            <person name="Henrissat B."/>
            <person name="Kuo A."/>
            <person name="Liang C."/>
            <person name="Lipzen A."/>
            <person name="Lutzoni F."/>
            <person name="Magnuson J."/>
            <person name="Mondo S."/>
            <person name="Nolan M."/>
            <person name="Ohm R."/>
            <person name="Pangilinan J."/>
            <person name="Park H.-J."/>
            <person name="Ramirez L."/>
            <person name="Alfaro M."/>
            <person name="Sun H."/>
            <person name="Tritt A."/>
            <person name="Yoshinaga Y."/>
            <person name="Zwiers L.-H."/>
            <person name="Turgeon B."/>
            <person name="Goodwin S."/>
            <person name="Spatafora J."/>
            <person name="Crous P."/>
            <person name="Grigoriev I."/>
        </authorList>
    </citation>
    <scope>NUCLEOTIDE SEQUENCE</scope>
    <source>
        <strain evidence="6">CBS 480.64</strain>
    </source>
</reference>
<comment type="subcellular location">
    <subcellularLocation>
        <location evidence="1">Cytoplasm</location>
    </subcellularLocation>
</comment>
<organism evidence="6 7">
    <name type="scientific">Piedraia hortae CBS 480.64</name>
    <dbReference type="NCBI Taxonomy" id="1314780"/>
    <lineage>
        <taxon>Eukaryota</taxon>
        <taxon>Fungi</taxon>
        <taxon>Dikarya</taxon>
        <taxon>Ascomycota</taxon>
        <taxon>Pezizomycotina</taxon>
        <taxon>Dothideomycetes</taxon>
        <taxon>Dothideomycetidae</taxon>
        <taxon>Capnodiales</taxon>
        <taxon>Piedraiaceae</taxon>
        <taxon>Piedraia</taxon>
    </lineage>
</organism>
<feature type="region of interest" description="Disordered" evidence="5">
    <location>
        <begin position="307"/>
        <end position="327"/>
    </location>
</feature>
<dbReference type="InterPro" id="IPR001611">
    <property type="entry name" value="Leu-rich_rpt"/>
</dbReference>
<evidence type="ECO:0000256" key="4">
    <source>
        <dbReference type="ARBA" id="ARBA00022737"/>
    </source>
</evidence>
<evidence type="ECO:0000256" key="3">
    <source>
        <dbReference type="ARBA" id="ARBA00022614"/>
    </source>
</evidence>
<dbReference type="Pfam" id="PF13855">
    <property type="entry name" value="LRR_8"/>
    <property type="match status" value="1"/>
</dbReference>
<dbReference type="Proteomes" id="UP000799421">
    <property type="component" value="Unassembled WGS sequence"/>
</dbReference>
<keyword evidence="4" id="KW-0677">Repeat</keyword>
<dbReference type="InterPro" id="IPR003591">
    <property type="entry name" value="Leu-rich_rpt_typical-subtyp"/>
</dbReference>
<dbReference type="PROSITE" id="PS51450">
    <property type="entry name" value="LRR"/>
    <property type="match status" value="2"/>
</dbReference>
<keyword evidence="3" id="KW-0433">Leucine-rich repeat</keyword>
<evidence type="ECO:0000256" key="1">
    <source>
        <dbReference type="ARBA" id="ARBA00004496"/>
    </source>
</evidence>
<evidence type="ECO:0008006" key="8">
    <source>
        <dbReference type="Google" id="ProtNLM"/>
    </source>
</evidence>
<dbReference type="AlphaFoldDB" id="A0A6A7C7H1"/>